<reference evidence="2" key="1">
    <citation type="submission" date="2012-08" db="EMBL/GenBank/DDBJ databases">
        <title>The Genome Sequence of Wuchereria bancrofti.</title>
        <authorList>
            <person name="Nutman T.B."/>
            <person name="Fink D.L."/>
            <person name="Russ C."/>
            <person name="Young S."/>
            <person name="Zeng Q."/>
            <person name="Koehrsen M."/>
            <person name="Alvarado L."/>
            <person name="Berlin A."/>
            <person name="Chapman S.B."/>
            <person name="Chen Z."/>
            <person name="Freedman E."/>
            <person name="Gellesch M."/>
            <person name="Goldberg J."/>
            <person name="Griggs A."/>
            <person name="Gujja S."/>
            <person name="Heilman E.R."/>
            <person name="Heiman D."/>
            <person name="Hepburn T."/>
            <person name="Howarth C."/>
            <person name="Jen D."/>
            <person name="Larson L."/>
            <person name="Lewis B."/>
            <person name="Mehta T."/>
            <person name="Park D."/>
            <person name="Pearson M."/>
            <person name="Roberts A."/>
            <person name="Saif S."/>
            <person name="Shea T."/>
            <person name="Shenoy N."/>
            <person name="Sisk P."/>
            <person name="Stolte C."/>
            <person name="Sykes S."/>
            <person name="Walk T."/>
            <person name="White J."/>
            <person name="Yandava C."/>
            <person name="Haas B."/>
            <person name="Henn M.R."/>
            <person name="Nusbaum C."/>
            <person name="Birren B."/>
        </authorList>
    </citation>
    <scope>NUCLEOTIDE SEQUENCE [LARGE SCALE GENOMIC DNA]</scope>
    <source>
        <strain evidence="2">NA</strain>
    </source>
</reference>
<dbReference type="AlphaFoldDB" id="J9DPQ9"/>
<sequence>MENSSKLDSAIFIKKVVDFRPKGQITHLCSSNGEMLLVIGARQLLHYPLQNTSRQIGKLPQLILATL</sequence>
<gene>
    <name evidence="1" type="ORF">WUBG_17578</name>
</gene>
<dbReference type="Proteomes" id="UP000004810">
    <property type="component" value="Unassembled WGS sequence"/>
</dbReference>
<dbReference type="EMBL" id="ADBV01018383">
    <property type="protein sequence ID" value="EJW71516.1"/>
    <property type="molecule type" value="Genomic_DNA"/>
</dbReference>
<organism evidence="1 2">
    <name type="scientific">Wuchereria bancrofti</name>
    <dbReference type="NCBI Taxonomy" id="6293"/>
    <lineage>
        <taxon>Eukaryota</taxon>
        <taxon>Metazoa</taxon>
        <taxon>Ecdysozoa</taxon>
        <taxon>Nematoda</taxon>
        <taxon>Chromadorea</taxon>
        <taxon>Rhabditida</taxon>
        <taxon>Spirurina</taxon>
        <taxon>Spiruromorpha</taxon>
        <taxon>Filarioidea</taxon>
        <taxon>Onchocercidae</taxon>
        <taxon>Wuchereria</taxon>
    </lineage>
</organism>
<name>J9DPQ9_WUCBA</name>
<proteinExistence type="predicted"/>
<evidence type="ECO:0000313" key="1">
    <source>
        <dbReference type="EMBL" id="EJW71516.1"/>
    </source>
</evidence>
<evidence type="ECO:0000313" key="2">
    <source>
        <dbReference type="Proteomes" id="UP000004810"/>
    </source>
</evidence>
<comment type="caution">
    <text evidence="1">The sequence shown here is derived from an EMBL/GenBank/DDBJ whole genome shotgun (WGS) entry which is preliminary data.</text>
</comment>
<protein>
    <submittedName>
        <fullName evidence="1">Uncharacterized protein</fullName>
    </submittedName>
</protein>
<accession>J9DPQ9</accession>